<evidence type="ECO:0000259" key="9">
    <source>
        <dbReference type="Pfam" id="PF02781"/>
    </source>
</evidence>
<feature type="binding site" evidence="7">
    <location>
        <position position="218"/>
    </location>
    <ligand>
        <name>substrate</name>
    </ligand>
</feature>
<dbReference type="PROSITE" id="PS00069">
    <property type="entry name" value="G6P_DEHYDROGENASE"/>
    <property type="match status" value="1"/>
</dbReference>
<evidence type="ECO:0000259" key="8">
    <source>
        <dbReference type="Pfam" id="PF00479"/>
    </source>
</evidence>
<dbReference type="PRINTS" id="PR00079">
    <property type="entry name" value="G6PDHDRGNASE"/>
</dbReference>
<dbReference type="GO" id="GO:0050661">
    <property type="term" value="F:NADP binding"/>
    <property type="evidence" value="ECO:0007669"/>
    <property type="project" value="UniProtKB-UniRule"/>
</dbReference>
<proteinExistence type="inferred from homology"/>
<dbReference type="Pfam" id="PF00479">
    <property type="entry name" value="G6PD_N"/>
    <property type="match status" value="1"/>
</dbReference>
<feature type="binding site" evidence="7">
    <location>
        <position position="237"/>
    </location>
    <ligand>
        <name>substrate</name>
    </ligand>
</feature>
<keyword evidence="11" id="KW-1185">Reference proteome</keyword>
<evidence type="ECO:0000256" key="7">
    <source>
        <dbReference type="HAMAP-Rule" id="MF_00966"/>
    </source>
</evidence>
<evidence type="ECO:0000313" key="11">
    <source>
        <dbReference type="Proteomes" id="UP000017862"/>
    </source>
</evidence>
<keyword evidence="4 7" id="KW-0521">NADP</keyword>
<dbReference type="PIRSF" id="PIRSF000110">
    <property type="entry name" value="G6PD"/>
    <property type="match status" value="1"/>
</dbReference>
<feature type="binding site" evidence="7">
    <location>
        <position position="342"/>
    </location>
    <ligand>
        <name>substrate</name>
    </ligand>
</feature>
<protein>
    <recommendedName>
        <fullName evidence="7">Glucose-6-phosphate 1-dehydrogenase</fullName>
        <shortName evidence="7">G6PD</shortName>
        <ecNumber evidence="7">1.1.1.49</ecNumber>
    </recommendedName>
</protein>
<dbReference type="HOGENOM" id="CLU_013524_5_0_5"/>
<dbReference type="RefSeq" id="WP_007557164.1">
    <property type="nucleotide sequence ID" value="NC_022793.1"/>
</dbReference>
<dbReference type="Gene3D" id="3.40.50.720">
    <property type="entry name" value="NAD(P)-binding Rossmann-like Domain"/>
    <property type="match status" value="1"/>
</dbReference>
<comment type="pathway">
    <text evidence="1 7">Carbohydrate degradation; pentose phosphate pathway; D-ribulose 5-phosphate from D-glucose 6-phosphate (oxidative stage): step 1/3.</text>
</comment>
<dbReference type="InterPro" id="IPR019796">
    <property type="entry name" value="G6P_DH_AS"/>
</dbReference>
<accession>U6B7E1</accession>
<dbReference type="Proteomes" id="UP000017862">
    <property type="component" value="Chromosome"/>
</dbReference>
<evidence type="ECO:0000256" key="3">
    <source>
        <dbReference type="ARBA" id="ARBA00022526"/>
    </source>
</evidence>
<dbReference type="PATRIC" id="fig|1261131.3.peg.390"/>
<dbReference type="PANTHER" id="PTHR23429">
    <property type="entry name" value="GLUCOSE-6-PHOSPHATE 1-DEHYDROGENASE G6PD"/>
    <property type="match status" value="1"/>
</dbReference>
<keyword evidence="5 7" id="KW-0560">Oxidoreductase</keyword>
<comment type="similarity">
    <text evidence="2 7">Belongs to the glucose-6-phosphate dehydrogenase family.</text>
</comment>
<dbReference type="EMBL" id="CP006604">
    <property type="protein sequence ID" value="AHA27771.1"/>
    <property type="molecule type" value="Genomic_DNA"/>
</dbReference>
<dbReference type="Gene3D" id="3.30.360.10">
    <property type="entry name" value="Dihydrodipicolinate Reductase, domain 2"/>
    <property type="match status" value="1"/>
</dbReference>
<dbReference type="NCBIfam" id="TIGR00871">
    <property type="entry name" value="zwf"/>
    <property type="match status" value="1"/>
</dbReference>
<dbReference type="HAMAP" id="MF_00966">
    <property type="entry name" value="G6PD"/>
    <property type="match status" value="1"/>
</dbReference>
<dbReference type="UniPathway" id="UPA00115">
    <property type="reaction ID" value="UER00408"/>
</dbReference>
<dbReference type="GO" id="GO:0006006">
    <property type="term" value="P:glucose metabolic process"/>
    <property type="evidence" value="ECO:0007669"/>
    <property type="project" value="UniProtKB-KW"/>
</dbReference>
<dbReference type="InterPro" id="IPR036291">
    <property type="entry name" value="NAD(P)-bd_dom_sf"/>
</dbReference>
<dbReference type="InterPro" id="IPR022675">
    <property type="entry name" value="G6P_DH_C"/>
</dbReference>
<feature type="domain" description="Glucose-6-phosphate dehydrogenase C-terminal" evidence="9">
    <location>
        <begin position="192"/>
        <end position="487"/>
    </location>
</feature>
<feature type="binding site" evidence="7">
    <location>
        <begin position="94"/>
        <end position="95"/>
    </location>
    <ligand>
        <name>NADP(+)</name>
        <dbReference type="ChEBI" id="CHEBI:58349"/>
    </ligand>
</feature>
<dbReference type="EC" id="1.1.1.49" evidence="7"/>
<comment type="function">
    <text evidence="7">Catalyzes the oxidation of glucose 6-phosphate to 6-phosphogluconolactone.</text>
</comment>
<feature type="active site" description="Proton acceptor" evidence="7">
    <location>
        <position position="242"/>
    </location>
</feature>
<feature type="domain" description="Glucose-6-phosphate dehydrogenase NAD-binding" evidence="8">
    <location>
        <begin position="14"/>
        <end position="188"/>
    </location>
</feature>
<evidence type="ECO:0000256" key="4">
    <source>
        <dbReference type="ARBA" id="ARBA00022857"/>
    </source>
</evidence>
<evidence type="ECO:0000256" key="5">
    <source>
        <dbReference type="ARBA" id="ARBA00023002"/>
    </source>
</evidence>
<evidence type="ECO:0000256" key="1">
    <source>
        <dbReference type="ARBA" id="ARBA00004937"/>
    </source>
</evidence>
<keyword evidence="6 7" id="KW-0119">Carbohydrate metabolism</keyword>
<dbReference type="PANTHER" id="PTHR23429:SF0">
    <property type="entry name" value="GLUCOSE-6-PHOSPHATE 1-DEHYDROGENASE"/>
    <property type="match status" value="1"/>
</dbReference>
<dbReference type="SUPFAM" id="SSF51735">
    <property type="entry name" value="NAD(P)-binding Rossmann-fold domains"/>
    <property type="match status" value="1"/>
</dbReference>
<dbReference type="Pfam" id="PF02781">
    <property type="entry name" value="G6PD_C"/>
    <property type="match status" value="1"/>
</dbReference>
<comment type="caution">
    <text evidence="7">Lacks conserved residue(s) required for the propagation of feature annotation.</text>
</comment>
<feature type="binding site" evidence="7">
    <location>
        <position position="150"/>
    </location>
    <ligand>
        <name>NADP(+)</name>
        <dbReference type="ChEBI" id="CHEBI:58349"/>
    </ligand>
</feature>
<dbReference type="GO" id="GO:0004345">
    <property type="term" value="F:glucose-6-phosphate dehydrogenase activity"/>
    <property type="evidence" value="ECO:0007669"/>
    <property type="project" value="UniProtKB-UniRule"/>
</dbReference>
<name>U6B7E1_9HYPH</name>
<reference evidence="10 11" key="1">
    <citation type="journal article" date="2014" name="Mol. Plant Microbe Interact.">
        <title>The complete genome sequence of Candidatus Liberibacter americanus, associated with citrus Huanglongbing.</title>
        <authorList>
            <person name="Wulff N.A."/>
            <person name="Zhang S."/>
            <person name="Setubal J.C."/>
            <person name="Almeida N.F."/>
            <person name="Martins E.C."/>
            <person name="Harakava R."/>
            <person name="Kumar D."/>
            <person name="Rangel L.T."/>
            <person name="Foissac X."/>
            <person name="Bove J."/>
            <person name="Gabriel D.W."/>
        </authorList>
    </citation>
    <scope>NUCLEOTIDE SEQUENCE [LARGE SCALE GENOMIC DNA]</scope>
    <source>
        <strain evidence="10 11">Sao Paulo</strain>
    </source>
</reference>
<evidence type="ECO:0000313" key="10">
    <source>
        <dbReference type="EMBL" id="AHA27771.1"/>
    </source>
</evidence>
<dbReference type="GO" id="GO:0005829">
    <property type="term" value="C:cytosol"/>
    <property type="evidence" value="ECO:0007669"/>
    <property type="project" value="TreeGrafter"/>
</dbReference>
<keyword evidence="3 7" id="KW-0313">Glucose metabolism</keyword>
<dbReference type="SUPFAM" id="SSF55347">
    <property type="entry name" value="Glyceraldehyde-3-phosphate dehydrogenase-like, C-terminal domain"/>
    <property type="match status" value="1"/>
</dbReference>
<dbReference type="InterPro" id="IPR022674">
    <property type="entry name" value="G6P_DH_NAD-bd"/>
</dbReference>
<comment type="catalytic activity">
    <reaction evidence="7">
        <text>D-glucose 6-phosphate + NADP(+) = 6-phospho-D-glucono-1,5-lactone + NADPH + H(+)</text>
        <dbReference type="Rhea" id="RHEA:15841"/>
        <dbReference type="ChEBI" id="CHEBI:15378"/>
        <dbReference type="ChEBI" id="CHEBI:57783"/>
        <dbReference type="ChEBI" id="CHEBI:57955"/>
        <dbReference type="ChEBI" id="CHEBI:58349"/>
        <dbReference type="ChEBI" id="CHEBI:61548"/>
        <dbReference type="EC" id="1.1.1.49"/>
    </reaction>
</comment>
<feature type="binding site" evidence="7">
    <location>
        <position position="180"/>
    </location>
    <ligand>
        <name>substrate</name>
    </ligand>
</feature>
<sequence length="495" mass="57462">MQDQINNTENFDCIIFGGTGDLVKRKLLPALYNCMEKENFQKKSRIIGVSKVKMTTDLYREFIHQELKKYLKNDQYNPLKAKKFLSFIFYISLDIENNHGWTDLKKIIESNNKSTRIFYLAVSSIFYGIIAHKINEYQIITSRTRIVIEKPIGNSQISAKKINKTIGNIFKENQIFRIDHYLGKETVQGLISLRFANMVYEPIWNSNYIDHIQITTAENIGIENRKDYYDATGALRDMIQNHILQIMCIIAMEPPISCTDVESIRNEKIKILKSLELITKENIQLSTVRGQYVAGIINGLNVKGYLEEISQDISDTETFVAIKAKIANKRWSNVPFYLRTGKRLIKYVSEIIISFKPAINSIYDNNLSNIDDNKLIIRLQPNGSIKKLLITKDHATNKLKIKKTALDICYNKDCIIYSDGYERLIMDIIINNQTLFMGYNEVDEAWKWTDSILKNWENTGQKVENYIAGTWGPKRSKELIKKDGRKWYEDTLGDF</sequence>
<dbReference type="KEGG" id="lar:lam_404"/>
<feature type="binding site" evidence="7">
    <location>
        <position position="184"/>
    </location>
    <ligand>
        <name>substrate</name>
    </ligand>
</feature>
<gene>
    <name evidence="7 10" type="primary">zwf</name>
    <name evidence="10" type="ORF">lam_404</name>
</gene>
<dbReference type="GO" id="GO:0009051">
    <property type="term" value="P:pentose-phosphate shunt, oxidative branch"/>
    <property type="evidence" value="ECO:0007669"/>
    <property type="project" value="TreeGrafter"/>
</dbReference>
<evidence type="ECO:0000256" key="6">
    <source>
        <dbReference type="ARBA" id="ARBA00023277"/>
    </source>
</evidence>
<dbReference type="eggNOG" id="COG0364">
    <property type="taxonomic scope" value="Bacteria"/>
</dbReference>
<dbReference type="InterPro" id="IPR001282">
    <property type="entry name" value="G6P_DH"/>
</dbReference>
<evidence type="ECO:0000256" key="2">
    <source>
        <dbReference type="ARBA" id="ARBA00009975"/>
    </source>
</evidence>
<organism evidence="10 11">
    <name type="scientific">Candidatus Liberibacter americanus str. Sao Paulo</name>
    <dbReference type="NCBI Taxonomy" id="1261131"/>
    <lineage>
        <taxon>Bacteria</taxon>
        <taxon>Pseudomonadati</taxon>
        <taxon>Pseudomonadota</taxon>
        <taxon>Alphaproteobacteria</taxon>
        <taxon>Hyphomicrobiales</taxon>
        <taxon>Rhizobiaceae</taxon>
        <taxon>Liberibacter</taxon>
    </lineage>
</organism>
<dbReference type="AlphaFoldDB" id="U6B7E1"/>
<dbReference type="STRING" id="1261131.lam_404"/>